<keyword evidence="8" id="KW-0547">Nucleotide-binding</keyword>
<feature type="region of interest" description="Disordered" evidence="14">
    <location>
        <begin position="740"/>
        <end position="769"/>
    </location>
</feature>
<keyword evidence="4" id="KW-0433">Leucine-rich repeat</keyword>
<dbReference type="Gene3D" id="3.30.300.350">
    <property type="entry name" value="GTP-binding protein OBG, C-terminal domain"/>
    <property type="match status" value="1"/>
</dbReference>
<comment type="catalytic activity">
    <reaction evidence="13">
        <text>L-seryl-[protein] + ATP = O-phospho-L-seryl-[protein] + ADP + H(+)</text>
        <dbReference type="Rhea" id="RHEA:17989"/>
        <dbReference type="Rhea" id="RHEA-COMP:9863"/>
        <dbReference type="Rhea" id="RHEA-COMP:11604"/>
        <dbReference type="ChEBI" id="CHEBI:15378"/>
        <dbReference type="ChEBI" id="CHEBI:29999"/>
        <dbReference type="ChEBI" id="CHEBI:30616"/>
        <dbReference type="ChEBI" id="CHEBI:83421"/>
        <dbReference type="ChEBI" id="CHEBI:456216"/>
        <dbReference type="EC" id="2.7.11.1"/>
    </reaction>
</comment>
<feature type="transmembrane region" description="Helical" evidence="15">
    <location>
        <begin position="712"/>
        <end position="733"/>
    </location>
</feature>
<evidence type="ECO:0000256" key="3">
    <source>
        <dbReference type="ARBA" id="ARBA00012513"/>
    </source>
</evidence>
<dbReference type="EC" id="2.7.11.1" evidence="3"/>
<comment type="catalytic activity">
    <reaction evidence="12">
        <text>L-threonyl-[protein] + ATP = O-phospho-L-threonyl-[protein] + ADP + H(+)</text>
        <dbReference type="Rhea" id="RHEA:46608"/>
        <dbReference type="Rhea" id="RHEA-COMP:11060"/>
        <dbReference type="Rhea" id="RHEA-COMP:11605"/>
        <dbReference type="ChEBI" id="CHEBI:15378"/>
        <dbReference type="ChEBI" id="CHEBI:30013"/>
        <dbReference type="ChEBI" id="CHEBI:30616"/>
        <dbReference type="ChEBI" id="CHEBI:61977"/>
        <dbReference type="ChEBI" id="CHEBI:456216"/>
        <dbReference type="EC" id="2.7.11.1"/>
    </reaction>
</comment>
<dbReference type="SUPFAM" id="SSF52540">
    <property type="entry name" value="P-loop containing nucleoside triphosphate hydrolases"/>
    <property type="match status" value="1"/>
</dbReference>
<evidence type="ECO:0000259" key="18">
    <source>
        <dbReference type="PROSITE" id="PS51881"/>
    </source>
</evidence>
<dbReference type="InterPro" id="IPR036726">
    <property type="entry name" value="GTP1_OBG_dom_sf"/>
</dbReference>
<evidence type="ECO:0000256" key="1">
    <source>
        <dbReference type="ARBA" id="ARBA00001946"/>
    </source>
</evidence>
<dbReference type="InterPro" id="IPR006169">
    <property type="entry name" value="GTP1_OBG_dom"/>
</dbReference>
<dbReference type="EMBL" id="BKCJ010008472">
    <property type="protein sequence ID" value="GEU82399.1"/>
    <property type="molecule type" value="Genomic_DNA"/>
</dbReference>
<evidence type="ECO:0000256" key="12">
    <source>
        <dbReference type="ARBA" id="ARBA00047899"/>
    </source>
</evidence>
<dbReference type="NCBIfam" id="TIGR03595">
    <property type="entry name" value="Obg_CgtA_exten"/>
    <property type="match status" value="1"/>
</dbReference>
<dbReference type="PRINTS" id="PR00326">
    <property type="entry name" value="GTP1OBG"/>
</dbReference>
<dbReference type="InterPro" id="IPR001245">
    <property type="entry name" value="Ser-Thr/Tyr_kinase_cat_dom"/>
</dbReference>
<feature type="domain" description="OCT" evidence="18">
    <location>
        <begin position="1118"/>
        <end position="1199"/>
    </location>
</feature>
<comment type="cofactor">
    <cofactor evidence="1">
        <name>Mg(2+)</name>
        <dbReference type="ChEBI" id="CHEBI:18420"/>
    </cofactor>
</comment>
<dbReference type="SUPFAM" id="SSF52058">
    <property type="entry name" value="L domain-like"/>
    <property type="match status" value="1"/>
</dbReference>
<dbReference type="Gene3D" id="1.10.510.10">
    <property type="entry name" value="Transferase(Phosphotransferase) domain 1"/>
    <property type="match status" value="1"/>
</dbReference>
<dbReference type="SUPFAM" id="SSF56112">
    <property type="entry name" value="Protein kinase-like (PK-like)"/>
    <property type="match status" value="2"/>
</dbReference>
<keyword evidence="5 15" id="KW-0812">Transmembrane</keyword>
<dbReference type="InterPro" id="IPR001611">
    <property type="entry name" value="Leu-rich_rpt"/>
</dbReference>
<dbReference type="PROSITE" id="PS51710">
    <property type="entry name" value="G_OBG"/>
    <property type="match status" value="1"/>
</dbReference>
<organism evidence="20">
    <name type="scientific">Tanacetum cinerariifolium</name>
    <name type="common">Dalmatian daisy</name>
    <name type="synonym">Chrysanthemum cinerariifolium</name>
    <dbReference type="NCBI Taxonomy" id="118510"/>
    <lineage>
        <taxon>Eukaryota</taxon>
        <taxon>Viridiplantae</taxon>
        <taxon>Streptophyta</taxon>
        <taxon>Embryophyta</taxon>
        <taxon>Tracheophyta</taxon>
        <taxon>Spermatophyta</taxon>
        <taxon>Magnoliopsida</taxon>
        <taxon>eudicotyledons</taxon>
        <taxon>Gunneridae</taxon>
        <taxon>Pentapetalae</taxon>
        <taxon>asterids</taxon>
        <taxon>campanulids</taxon>
        <taxon>Asterales</taxon>
        <taxon>Asteraceae</taxon>
        <taxon>Asteroideae</taxon>
        <taxon>Anthemideae</taxon>
        <taxon>Anthemidinae</taxon>
        <taxon>Tanacetum</taxon>
    </lineage>
</organism>
<evidence type="ECO:0000259" key="17">
    <source>
        <dbReference type="PROSITE" id="PS51710"/>
    </source>
</evidence>
<dbReference type="AlphaFoldDB" id="A0A6L2N9Z3"/>
<dbReference type="SUPFAM" id="SSF82051">
    <property type="entry name" value="Obg GTP-binding protein N-terminal domain"/>
    <property type="match status" value="1"/>
</dbReference>
<feature type="domain" description="Obg" evidence="19">
    <location>
        <begin position="919"/>
        <end position="962"/>
    </location>
</feature>
<dbReference type="Pfam" id="PF00560">
    <property type="entry name" value="LRR_1"/>
    <property type="match status" value="2"/>
</dbReference>
<evidence type="ECO:0000256" key="14">
    <source>
        <dbReference type="SAM" id="MobiDB-lite"/>
    </source>
</evidence>
<evidence type="ECO:0000313" key="20">
    <source>
        <dbReference type="EMBL" id="GEU82399.1"/>
    </source>
</evidence>
<keyword evidence="10" id="KW-0342">GTP-binding</keyword>
<dbReference type="InterPro" id="IPR011009">
    <property type="entry name" value="Kinase-like_dom_sf"/>
</dbReference>
<dbReference type="PANTHER" id="PTHR45631">
    <property type="entry name" value="OS07G0107800 PROTEIN-RELATED"/>
    <property type="match status" value="1"/>
</dbReference>
<dbReference type="InterPro" id="IPR032675">
    <property type="entry name" value="LRR_dom_sf"/>
</dbReference>
<dbReference type="FunFam" id="3.80.10.10:FF:000129">
    <property type="entry name" value="Leucine-rich repeat receptor-like kinase"/>
    <property type="match status" value="1"/>
</dbReference>
<keyword evidence="9 15" id="KW-1133">Transmembrane helix</keyword>
<dbReference type="InterPro" id="IPR015349">
    <property type="entry name" value="OCT_dom"/>
</dbReference>
<evidence type="ECO:0000256" key="7">
    <source>
        <dbReference type="ARBA" id="ARBA00022737"/>
    </source>
</evidence>
<dbReference type="SUPFAM" id="SSF102741">
    <property type="entry name" value="Obg GTP-binding protein C-terminal domain"/>
    <property type="match status" value="1"/>
</dbReference>
<keyword evidence="11 15" id="KW-0472">Membrane</keyword>
<reference evidence="20" key="1">
    <citation type="journal article" date="2019" name="Sci. Rep.">
        <title>Draft genome of Tanacetum cinerariifolium, the natural source of mosquito coil.</title>
        <authorList>
            <person name="Yamashiro T."/>
            <person name="Shiraishi A."/>
            <person name="Satake H."/>
            <person name="Nakayama K."/>
        </authorList>
    </citation>
    <scope>NUCLEOTIDE SEQUENCE</scope>
</reference>
<protein>
    <recommendedName>
        <fullName evidence="3">non-specific serine/threonine protein kinase</fullName>
        <ecNumber evidence="3">2.7.11.1</ecNumber>
    </recommendedName>
</protein>
<evidence type="ECO:0000256" key="5">
    <source>
        <dbReference type="ARBA" id="ARBA00022692"/>
    </source>
</evidence>
<dbReference type="Gene3D" id="3.80.10.10">
    <property type="entry name" value="Ribonuclease Inhibitor"/>
    <property type="match status" value="1"/>
</dbReference>
<evidence type="ECO:0000256" key="9">
    <source>
        <dbReference type="ARBA" id="ARBA00022989"/>
    </source>
</evidence>
<feature type="region of interest" description="Disordered" evidence="14">
    <location>
        <begin position="822"/>
        <end position="846"/>
    </location>
</feature>
<dbReference type="GO" id="GO:0016020">
    <property type="term" value="C:membrane"/>
    <property type="evidence" value="ECO:0007669"/>
    <property type="project" value="UniProtKB-SubCell"/>
</dbReference>
<dbReference type="Gene3D" id="3.30.200.20">
    <property type="entry name" value="Phosphorylase Kinase, domain 1"/>
    <property type="match status" value="1"/>
</dbReference>
<evidence type="ECO:0000259" key="19">
    <source>
        <dbReference type="PROSITE" id="PS51883"/>
    </source>
</evidence>
<keyword evidence="20" id="KW-0675">Receptor</keyword>
<proteinExistence type="predicted"/>
<sequence length="1199" mass="134300">MYSFGILLFELLCCRKSVIANDSNKYLAPVAITHYREKKLGNLIHQDLWKQMDLHSFSIFAEIAYECLDEERLRRPNIDYIVSRLEKAAELARENRPIHSAPNHLAHLRVALEDIESATNNFAKENVIGTGGFGKRYKGKLLCSGELIDITARRLINKEWDEKEQQFWTEISMLSSLKHKNVVSIVGFFTSQDHRRPFHIHHSSFSCSTMEKCQWLLIQILVLCAISVSVSCKVFVSIDCGGSGSFTDENSIVWKGDSDLIISNNGVTHAVQSNYTVSRVMDTLRAFTTTRKKNCYSIEASQGEKVLVRAGFNYGNYDNKSTPPMFDLQFNGNFWVTVNATASKMYEAIYVVKSKFVSVCVAQTKPNQFPFISSLEVRSLDSQMYTNIDTSYALLMNERLAYGLLNRSIRFPMDPYDRIWASEVPGNGLLNLRNDASSFIDTSDVLDNPPQAVLKNAISVVNASYSIILWIANMNYPIHHPVYINWYFSEVEKYNSTQLRSFRIFVDGLPYSLPIVVRSGNASVYYVSNLTITPNTTFTIDPITLSTLPPIVNAAEIFSISDVLTDGTNNNDVEGLSSLQKAFKVLQEWAGDPCLPAPYSWEWIVCNNDPTPRVTSLKLDSFNFSGPLPNFSNMDALEIIELQNNSLTGSIPSFLGALPKLKQLNLANNRFSGSIPKSLLRNSKLNFTYTGNPLLCTSCPGSDENTTTKLPIILGICIPALLIFGAIVGVLVIRHNRRKAGVNRPSGDTGHRANGPYSATRGTTSGDNFDNKAVVELDENTDERFYRSPAPLLGGQNDGFDDVAPFDYSQFELFESNSVQKVKSPNFDDDDDVGKSPKFEDTDEIGDVAPNFCNVDDLSSDEDEEEGETVDYEEEVREKEKGVPAVLRCFDLAKIYVRSGDGGNGVVAMRREKFVPLGIVVAGGRGGRGNASFKSGTNKVPRIAENGEEGPEMWLELELKLVADIGIVGAPNAGKSTFLSVISAAQPNIANYPFTTLLPNLERCSALVHIVDGLSQQPDYEYDAVRLELEIFSPEIAEKPFIVAYNKMDIPDTYEKWEAFWDNLRSRGIEPFCISTINRDGTRELITAASELVQRGIEDRKDESWRDPVQFSHVAEMVKKQPTAPINNFEISHDSYFDTWHIEGAGLQRFVQMTNWKYMDFDRRFQHVLEACGVNKSLIKRGEKEGDTVIIGEMEMVWA</sequence>
<feature type="signal peptide" evidence="16">
    <location>
        <begin position="1"/>
        <end position="20"/>
    </location>
</feature>
<dbReference type="Pfam" id="PF09269">
    <property type="entry name" value="DUF1967"/>
    <property type="match status" value="1"/>
</dbReference>
<evidence type="ECO:0000256" key="11">
    <source>
        <dbReference type="ARBA" id="ARBA00023136"/>
    </source>
</evidence>
<name>A0A6L2N9Z3_TANCI</name>
<dbReference type="GO" id="GO:0042254">
    <property type="term" value="P:ribosome biogenesis"/>
    <property type="evidence" value="ECO:0007669"/>
    <property type="project" value="UniProtKB-UniRule"/>
</dbReference>
<dbReference type="InterPro" id="IPR031167">
    <property type="entry name" value="G_OBG"/>
</dbReference>
<accession>A0A6L2N9Z3</accession>
<evidence type="ECO:0000256" key="8">
    <source>
        <dbReference type="ARBA" id="ARBA00022741"/>
    </source>
</evidence>
<dbReference type="InterPro" id="IPR006073">
    <property type="entry name" value="GTP-bd"/>
</dbReference>
<dbReference type="Gene3D" id="3.40.50.300">
    <property type="entry name" value="P-loop containing nucleotide triphosphate hydrolases"/>
    <property type="match status" value="2"/>
</dbReference>
<dbReference type="GO" id="GO:0005525">
    <property type="term" value="F:GTP binding"/>
    <property type="evidence" value="ECO:0007669"/>
    <property type="project" value="UniProtKB-KW"/>
</dbReference>
<keyword evidence="20" id="KW-0418">Kinase</keyword>
<keyword evidence="6 16" id="KW-0732">Signal</keyword>
<feature type="domain" description="OBG-type G" evidence="17">
    <location>
        <begin position="963"/>
        <end position="1001"/>
    </location>
</feature>
<evidence type="ECO:0000256" key="2">
    <source>
        <dbReference type="ARBA" id="ARBA00004167"/>
    </source>
</evidence>
<dbReference type="Gene3D" id="2.70.210.12">
    <property type="entry name" value="GTP1/OBG domain"/>
    <property type="match status" value="1"/>
</dbReference>
<dbReference type="GO" id="GO:0004672">
    <property type="term" value="F:protein kinase activity"/>
    <property type="evidence" value="ECO:0007669"/>
    <property type="project" value="InterPro"/>
</dbReference>
<evidence type="ECO:0000256" key="6">
    <source>
        <dbReference type="ARBA" id="ARBA00022729"/>
    </source>
</evidence>
<dbReference type="Pfam" id="PF12819">
    <property type="entry name" value="Malectin_like"/>
    <property type="match status" value="1"/>
</dbReference>
<dbReference type="PANTHER" id="PTHR45631:SF44">
    <property type="entry name" value="CARBOHYDRATE-BINDING PROTEIN OF THE ER PROTEIN"/>
    <property type="match status" value="1"/>
</dbReference>
<evidence type="ECO:0000256" key="4">
    <source>
        <dbReference type="ARBA" id="ARBA00022614"/>
    </source>
</evidence>
<comment type="caution">
    <text evidence="20">The sequence shown here is derived from an EMBL/GenBank/DDBJ whole genome shotgun (WGS) entry which is preliminary data.</text>
</comment>
<dbReference type="InterPro" id="IPR036346">
    <property type="entry name" value="GTP-bd_prot_GTP1/OBG_C_sf"/>
</dbReference>
<dbReference type="Pfam" id="PF07714">
    <property type="entry name" value="PK_Tyr_Ser-Thr"/>
    <property type="match status" value="1"/>
</dbReference>
<dbReference type="Pfam" id="PF01018">
    <property type="entry name" value="GTP1_OBG"/>
    <property type="match status" value="1"/>
</dbReference>
<evidence type="ECO:0000256" key="15">
    <source>
        <dbReference type="SAM" id="Phobius"/>
    </source>
</evidence>
<comment type="subcellular location">
    <subcellularLocation>
        <location evidence="2">Membrane</location>
        <topology evidence="2">Single-pass membrane protein</topology>
    </subcellularLocation>
</comment>
<keyword evidence="20" id="KW-0808">Transferase</keyword>
<dbReference type="InterPro" id="IPR024788">
    <property type="entry name" value="Malectin-like_Carb-bd_dom"/>
</dbReference>
<evidence type="ECO:0000256" key="16">
    <source>
        <dbReference type="SAM" id="SignalP"/>
    </source>
</evidence>
<feature type="chain" id="PRO_5026789772" description="non-specific serine/threonine protein kinase" evidence="16">
    <location>
        <begin position="21"/>
        <end position="1199"/>
    </location>
</feature>
<keyword evidence="7" id="KW-0677">Repeat</keyword>
<dbReference type="PROSITE" id="PS51881">
    <property type="entry name" value="OCT"/>
    <property type="match status" value="1"/>
</dbReference>
<dbReference type="InterPro" id="IPR027417">
    <property type="entry name" value="P-loop_NTPase"/>
</dbReference>
<evidence type="ECO:0000256" key="13">
    <source>
        <dbReference type="ARBA" id="ARBA00048679"/>
    </source>
</evidence>
<dbReference type="PROSITE" id="PS51883">
    <property type="entry name" value="OBG"/>
    <property type="match status" value="1"/>
</dbReference>
<dbReference type="Pfam" id="PF01926">
    <property type="entry name" value="MMR_HSR1"/>
    <property type="match status" value="1"/>
</dbReference>
<evidence type="ECO:0000256" key="10">
    <source>
        <dbReference type="ARBA" id="ARBA00023134"/>
    </source>
</evidence>
<gene>
    <name evidence="20" type="ORF">Tci_054377</name>
</gene>